<comment type="caution">
    <text evidence="4">The sequence shown here is derived from an EMBL/GenBank/DDBJ whole genome shotgun (WGS) entry which is preliminary data.</text>
</comment>
<sequence>MMMEGGGKAGTRPWIRGLRHIYIFYALERNVSLDHLALLRPQGPSQLPASILFSHSDHNLVIYDAFPKSIFHFLILPRVKAPHTAAELSSLRVLLKGDRQRAKDVVDRLRLDAEELKKEIEAEMLKRYGCKWDIWCGFHAVQSMEHMHLHVLSADLVSEKMKHKKHYNSFHPKRGFFLHLNDVLDWFEAEPSFYSNVTKLSPSKYEPLLKEPLACFDCDAEMKNMPTLKSHLKEEWDKRVKAGKVKEERRKKLEGKTKASGEKRLESDANKSESSADSKKQLGGEGERLEEGAGDENNKHTTGNKRPSAEPVAESKDAQPSPQKRARTRLRDPDPDWEF</sequence>
<feature type="coiled-coil region" evidence="1">
    <location>
        <begin position="99"/>
        <end position="126"/>
    </location>
</feature>
<reference evidence="4 5" key="1">
    <citation type="journal article" date="2019" name="New Phytol.">
        <title>Comparative genomics reveals unique wood-decay strategies and fruiting body development in the Schizophyllaceae.</title>
        <authorList>
            <person name="Almasi E."/>
            <person name="Sahu N."/>
            <person name="Krizsan K."/>
            <person name="Balint B."/>
            <person name="Kovacs G.M."/>
            <person name="Kiss B."/>
            <person name="Cseklye J."/>
            <person name="Drula E."/>
            <person name="Henrissat B."/>
            <person name="Nagy I."/>
            <person name="Chovatia M."/>
            <person name="Adam C."/>
            <person name="LaButti K."/>
            <person name="Lipzen A."/>
            <person name="Riley R."/>
            <person name="Grigoriev I.V."/>
            <person name="Nagy L.G."/>
        </authorList>
    </citation>
    <scope>NUCLEOTIDE SEQUENCE [LARGE SCALE GENOMIC DNA]</scope>
    <source>
        <strain evidence="4 5">NL-1724</strain>
    </source>
</reference>
<dbReference type="GO" id="GO:0030983">
    <property type="term" value="F:mismatched DNA binding"/>
    <property type="evidence" value="ECO:0007669"/>
    <property type="project" value="TreeGrafter"/>
</dbReference>
<dbReference type="PANTHER" id="PTHR12486:SF4">
    <property type="entry name" value="APRATAXIN"/>
    <property type="match status" value="1"/>
</dbReference>
<organism evidence="4 5">
    <name type="scientific">Schizophyllum amplum</name>
    <dbReference type="NCBI Taxonomy" id="97359"/>
    <lineage>
        <taxon>Eukaryota</taxon>
        <taxon>Fungi</taxon>
        <taxon>Dikarya</taxon>
        <taxon>Basidiomycota</taxon>
        <taxon>Agaricomycotina</taxon>
        <taxon>Agaricomycetes</taxon>
        <taxon>Agaricomycetidae</taxon>
        <taxon>Agaricales</taxon>
        <taxon>Schizophyllaceae</taxon>
        <taxon>Schizophyllum</taxon>
    </lineage>
</organism>
<evidence type="ECO:0000259" key="3">
    <source>
        <dbReference type="Pfam" id="PF16278"/>
    </source>
</evidence>
<feature type="region of interest" description="Disordered" evidence="2">
    <location>
        <begin position="240"/>
        <end position="339"/>
    </location>
</feature>
<dbReference type="Gene3D" id="3.30.428.10">
    <property type="entry name" value="HIT-like"/>
    <property type="match status" value="1"/>
</dbReference>
<dbReference type="Proteomes" id="UP000320762">
    <property type="component" value="Unassembled WGS sequence"/>
</dbReference>
<feature type="compositionally biased region" description="Basic and acidic residues" evidence="2">
    <location>
        <begin position="329"/>
        <end position="339"/>
    </location>
</feature>
<evidence type="ECO:0000313" key="4">
    <source>
        <dbReference type="EMBL" id="TRM58624.1"/>
    </source>
</evidence>
<keyword evidence="1" id="KW-0175">Coiled coil</keyword>
<dbReference type="GO" id="GO:0033699">
    <property type="term" value="F:DNA 5'-adenosine monophosphate hydrolase activity"/>
    <property type="evidence" value="ECO:0007669"/>
    <property type="project" value="TreeGrafter"/>
</dbReference>
<dbReference type="OrthoDB" id="3512845at2759"/>
<dbReference type="GO" id="GO:1990165">
    <property type="term" value="F:single-strand break-containing DNA binding"/>
    <property type="evidence" value="ECO:0007669"/>
    <property type="project" value="TreeGrafter"/>
</dbReference>
<feature type="compositionally biased region" description="Basic and acidic residues" evidence="2">
    <location>
        <begin position="240"/>
        <end position="299"/>
    </location>
</feature>
<dbReference type="AlphaFoldDB" id="A0A550C1F0"/>
<dbReference type="InterPro" id="IPR032566">
    <property type="entry name" value="Znf-C2HE"/>
</dbReference>
<dbReference type="Pfam" id="PF16278">
    <property type="entry name" value="zf-C2HE"/>
    <property type="match status" value="1"/>
</dbReference>
<feature type="domain" description="Aprataxin C2HE/C2H2/C2HC zinc finger" evidence="3">
    <location>
        <begin position="175"/>
        <end position="238"/>
    </location>
</feature>
<proteinExistence type="predicted"/>
<dbReference type="InterPro" id="IPR036265">
    <property type="entry name" value="HIT-like_sf"/>
</dbReference>
<dbReference type="GO" id="GO:0000012">
    <property type="term" value="P:single strand break repair"/>
    <property type="evidence" value="ECO:0007669"/>
    <property type="project" value="TreeGrafter"/>
</dbReference>
<dbReference type="GO" id="GO:0003725">
    <property type="term" value="F:double-stranded RNA binding"/>
    <property type="evidence" value="ECO:0007669"/>
    <property type="project" value="TreeGrafter"/>
</dbReference>
<protein>
    <submittedName>
        <fullName evidence="4">HIT-like domain-containing protein</fullName>
    </submittedName>
</protein>
<dbReference type="PANTHER" id="PTHR12486">
    <property type="entry name" value="APRATAXIN-RELATED"/>
    <property type="match status" value="1"/>
</dbReference>
<dbReference type="GO" id="GO:0003697">
    <property type="term" value="F:single-stranded DNA binding"/>
    <property type="evidence" value="ECO:0007669"/>
    <property type="project" value="TreeGrafter"/>
</dbReference>
<dbReference type="Pfam" id="PF11969">
    <property type="entry name" value="DcpS_C"/>
    <property type="match status" value="1"/>
</dbReference>
<keyword evidence="5" id="KW-1185">Reference proteome</keyword>
<evidence type="ECO:0000256" key="2">
    <source>
        <dbReference type="SAM" id="MobiDB-lite"/>
    </source>
</evidence>
<evidence type="ECO:0000313" key="5">
    <source>
        <dbReference type="Proteomes" id="UP000320762"/>
    </source>
</evidence>
<gene>
    <name evidence="4" type="ORF">BD626DRAFT_573391</name>
</gene>
<accession>A0A550C1F0</accession>
<evidence type="ECO:0000256" key="1">
    <source>
        <dbReference type="SAM" id="Coils"/>
    </source>
</evidence>
<dbReference type="EMBL" id="VDMD01000034">
    <property type="protein sequence ID" value="TRM58624.1"/>
    <property type="molecule type" value="Genomic_DNA"/>
</dbReference>
<dbReference type="GO" id="GO:0005634">
    <property type="term" value="C:nucleus"/>
    <property type="evidence" value="ECO:0007669"/>
    <property type="project" value="TreeGrafter"/>
</dbReference>
<dbReference type="STRING" id="97359.A0A550C1F0"/>
<name>A0A550C1F0_9AGAR</name>
<dbReference type="SUPFAM" id="SSF54197">
    <property type="entry name" value="HIT-like"/>
    <property type="match status" value="1"/>
</dbReference>